<dbReference type="AlphaFoldDB" id="A0A8H3DRP5"/>
<dbReference type="EMBL" id="CAJMWT010010450">
    <property type="protein sequence ID" value="CAE6542180.1"/>
    <property type="molecule type" value="Genomic_DNA"/>
</dbReference>
<evidence type="ECO:0000313" key="4">
    <source>
        <dbReference type="EMBL" id="CAE6542180.1"/>
    </source>
</evidence>
<evidence type="ECO:0000259" key="3">
    <source>
        <dbReference type="Pfam" id="PF20153"/>
    </source>
</evidence>
<sequence>MGVKKRTRGLPEVVKLVLPGLSRTSQAKGVDRDPIQNNSHTTHDVNLGEVEEDSIIQPLFWKGYQEEAKSQDNEFVASRDKNLDTMLVFAGLYSAILTAFLIDSTALLQQNPTDITNALLLDIAQSQWRMETGSANSLTPPVQLPSFRRPPTARAVNCLWYMALMLSLASAMLAMLAKEWLAAFIAYDTCVPRTFALQRQGRLNALRTSSAITLIDWIPMLLHISLLLFTLGLIIQIWAIDSVVAISIMSMSLIAAMFYLWTVVIGAIFNFCPYQARLSAYARRAFKSLGSAYKWMVWSMCRSRLFRLFHALELEAYEWLKKSIRMIYYRSKKPVRMPCSRLKEFLSIAYGFCKSIGSAASRRINKIFNVRELREAREWDAIEWLLDNARDQRNINTAYQWITGLGASKFDIRIITGINLDRESITANDLLSIVKIGEQAIDRLGSLRKNQYYDLISCKGANAARYALLLSEAHKYTRRHLPAVRENFTLTTIDDFETISRAEGLVDRTLPTLDDFWEGKLPPIAASSNTLLVVAELEILVCTLNTLDQSNGSPTAIAISIIPPSSIDASQQETNLHNRANRGFCWGGLLLYYFLHHQTDIAPTLLTDLLSNLYQLANLTRKLKLRHILSDQPKISAEVGLGTTISKTYTYEDPFTCSKPEGLLIGLISLLEADTVTSPLPEKTKYYTAALLPQIMLKLTEQWTQTRASSAQTTWQEIISNFAEEGLRLQDRALDLIIVQELLELTHFAIRHINHQELDNDADILLNTCLKTLDRRTSMPDDRKRVFECLSDDPSPLKSWVRKIDDVRNRKHSSSWYSGNGNPVLLRSITLRLLANKGSVEGHQNALSSVLHLDDQCHNPADTASRLETILEAMYRAPDADLSDILQQLEWYCTQNDVNLWLWGFTKRNGFMYLSDIGARDGYKARVISTIKVLVLQLAKAQKAQDFESNPTEPPHGAYTISDAPLAPFQHETTDDSHSLLAALIGIIKIQGEGGYSQYSILRVDLKVTYYTGLKNVVYTIKGASERIGDTRVRDDANSILEAIQDEMMDLSLPNPTPQPSDATDDQGTGRVLD</sequence>
<dbReference type="Pfam" id="PF20153">
    <property type="entry name" value="DUF6535"/>
    <property type="match status" value="1"/>
</dbReference>
<keyword evidence="2" id="KW-0472">Membrane</keyword>
<feature type="transmembrane region" description="Helical" evidence="2">
    <location>
        <begin position="158"/>
        <end position="177"/>
    </location>
</feature>
<keyword evidence="2" id="KW-0812">Transmembrane</keyword>
<accession>A0A8H3DRP5</accession>
<comment type="caution">
    <text evidence="4">The sequence shown here is derived from an EMBL/GenBank/DDBJ whole genome shotgun (WGS) entry which is preliminary data.</text>
</comment>
<evidence type="ECO:0000313" key="5">
    <source>
        <dbReference type="Proteomes" id="UP000663843"/>
    </source>
</evidence>
<feature type="region of interest" description="Disordered" evidence="1">
    <location>
        <begin position="1050"/>
        <end position="1074"/>
    </location>
</feature>
<dbReference type="Proteomes" id="UP000663843">
    <property type="component" value="Unassembled WGS sequence"/>
</dbReference>
<proteinExistence type="predicted"/>
<evidence type="ECO:0000256" key="2">
    <source>
        <dbReference type="SAM" id="Phobius"/>
    </source>
</evidence>
<dbReference type="InterPro" id="IPR045338">
    <property type="entry name" value="DUF6535"/>
</dbReference>
<feature type="transmembrane region" description="Helical" evidence="2">
    <location>
        <begin position="252"/>
        <end position="271"/>
    </location>
</feature>
<feature type="transmembrane region" description="Helical" evidence="2">
    <location>
        <begin position="217"/>
        <end position="240"/>
    </location>
</feature>
<organism evidence="4 5">
    <name type="scientific">Rhizoctonia solani</name>
    <dbReference type="NCBI Taxonomy" id="456999"/>
    <lineage>
        <taxon>Eukaryota</taxon>
        <taxon>Fungi</taxon>
        <taxon>Dikarya</taxon>
        <taxon>Basidiomycota</taxon>
        <taxon>Agaricomycotina</taxon>
        <taxon>Agaricomycetes</taxon>
        <taxon>Cantharellales</taxon>
        <taxon>Ceratobasidiaceae</taxon>
        <taxon>Rhizoctonia</taxon>
    </lineage>
</organism>
<evidence type="ECO:0000256" key="1">
    <source>
        <dbReference type="SAM" id="MobiDB-lite"/>
    </source>
</evidence>
<protein>
    <recommendedName>
        <fullName evidence="3">DUF6535 domain-containing protein</fullName>
    </recommendedName>
</protein>
<feature type="domain" description="DUF6535" evidence="3">
    <location>
        <begin position="61"/>
        <end position="239"/>
    </location>
</feature>
<reference evidence="4" key="1">
    <citation type="submission" date="2021-01" db="EMBL/GenBank/DDBJ databases">
        <authorList>
            <person name="Kaushik A."/>
        </authorList>
    </citation>
    <scope>NUCLEOTIDE SEQUENCE</scope>
    <source>
        <strain evidence="4">AG2-2IIIB</strain>
    </source>
</reference>
<gene>
    <name evidence="4" type="ORF">RDB_LOCUS199785</name>
</gene>
<keyword evidence="2" id="KW-1133">Transmembrane helix</keyword>
<name>A0A8H3DRP5_9AGAM</name>